<feature type="compositionally biased region" description="Acidic residues" evidence="1">
    <location>
        <begin position="66"/>
        <end position="75"/>
    </location>
</feature>
<evidence type="ECO:0000313" key="3">
    <source>
        <dbReference type="Proteomes" id="UP000265520"/>
    </source>
</evidence>
<feature type="region of interest" description="Disordered" evidence="1">
    <location>
        <begin position="50"/>
        <end position="87"/>
    </location>
</feature>
<name>A0A392TNL7_9FABA</name>
<comment type="caution">
    <text evidence="2">The sequence shown here is derived from an EMBL/GenBank/DDBJ whole genome shotgun (WGS) entry which is preliminary data.</text>
</comment>
<organism evidence="2 3">
    <name type="scientific">Trifolium medium</name>
    <dbReference type="NCBI Taxonomy" id="97028"/>
    <lineage>
        <taxon>Eukaryota</taxon>
        <taxon>Viridiplantae</taxon>
        <taxon>Streptophyta</taxon>
        <taxon>Embryophyta</taxon>
        <taxon>Tracheophyta</taxon>
        <taxon>Spermatophyta</taxon>
        <taxon>Magnoliopsida</taxon>
        <taxon>eudicotyledons</taxon>
        <taxon>Gunneridae</taxon>
        <taxon>Pentapetalae</taxon>
        <taxon>rosids</taxon>
        <taxon>fabids</taxon>
        <taxon>Fabales</taxon>
        <taxon>Fabaceae</taxon>
        <taxon>Papilionoideae</taxon>
        <taxon>50 kb inversion clade</taxon>
        <taxon>NPAAA clade</taxon>
        <taxon>Hologalegina</taxon>
        <taxon>IRL clade</taxon>
        <taxon>Trifolieae</taxon>
        <taxon>Trifolium</taxon>
    </lineage>
</organism>
<feature type="non-terminal residue" evidence="2">
    <location>
        <position position="1"/>
    </location>
</feature>
<proteinExistence type="predicted"/>
<dbReference type="Proteomes" id="UP000265520">
    <property type="component" value="Unassembled WGS sequence"/>
</dbReference>
<reference evidence="2 3" key="1">
    <citation type="journal article" date="2018" name="Front. Plant Sci.">
        <title>Red Clover (Trifolium pratense) and Zigzag Clover (T. medium) - A Picture of Genomic Similarities and Differences.</title>
        <authorList>
            <person name="Dluhosova J."/>
            <person name="Istvanek J."/>
            <person name="Nedelnik J."/>
            <person name="Repkova J."/>
        </authorList>
    </citation>
    <scope>NUCLEOTIDE SEQUENCE [LARGE SCALE GENOMIC DNA]</scope>
    <source>
        <strain evidence="3">cv. 10/8</strain>
        <tissue evidence="2">Leaf</tissue>
    </source>
</reference>
<accession>A0A392TNL7</accession>
<keyword evidence="3" id="KW-1185">Reference proteome</keyword>
<feature type="non-terminal residue" evidence="2">
    <location>
        <position position="87"/>
    </location>
</feature>
<evidence type="ECO:0000256" key="1">
    <source>
        <dbReference type="SAM" id="MobiDB-lite"/>
    </source>
</evidence>
<protein>
    <submittedName>
        <fullName evidence="2">Uncharacterized protein</fullName>
    </submittedName>
</protein>
<sequence>IATNAANTFTLGHCNLITALCCARHVPETKHQDEGQLPVKALTLKVFQGFGAPQGPRAGDRVERDGADEEEEEMDQFERGVHPDQQQ</sequence>
<feature type="compositionally biased region" description="Basic and acidic residues" evidence="1">
    <location>
        <begin position="76"/>
        <end position="87"/>
    </location>
</feature>
<dbReference type="AlphaFoldDB" id="A0A392TNL7"/>
<evidence type="ECO:0000313" key="2">
    <source>
        <dbReference type="EMBL" id="MCI62771.1"/>
    </source>
</evidence>
<dbReference type="EMBL" id="LXQA010625100">
    <property type="protein sequence ID" value="MCI62771.1"/>
    <property type="molecule type" value="Genomic_DNA"/>
</dbReference>